<proteinExistence type="predicted"/>
<dbReference type="Pfam" id="PF00512">
    <property type="entry name" value="HisKA"/>
    <property type="match status" value="1"/>
</dbReference>
<dbReference type="InterPro" id="IPR003594">
    <property type="entry name" value="HATPase_dom"/>
</dbReference>
<dbReference type="GO" id="GO:0000155">
    <property type="term" value="F:phosphorelay sensor kinase activity"/>
    <property type="evidence" value="ECO:0007669"/>
    <property type="project" value="InterPro"/>
</dbReference>
<evidence type="ECO:0000313" key="5">
    <source>
        <dbReference type="EMBL" id="SJZ58958.1"/>
    </source>
</evidence>
<reference evidence="6" key="1">
    <citation type="submission" date="2017-02" db="EMBL/GenBank/DDBJ databases">
        <authorList>
            <person name="Varghese N."/>
            <person name="Submissions S."/>
        </authorList>
    </citation>
    <scope>NUCLEOTIDE SEQUENCE [LARGE SCALE GENOMIC DNA]</scope>
    <source>
        <strain evidence="6">ATCC 27094</strain>
    </source>
</reference>
<dbReference type="PANTHER" id="PTHR43065">
    <property type="entry name" value="SENSOR HISTIDINE KINASE"/>
    <property type="match status" value="1"/>
</dbReference>
<gene>
    <name evidence="5" type="ORF">SAMN02745126_01750</name>
</gene>
<dbReference type="InterPro" id="IPR036890">
    <property type="entry name" value="HATPase_C_sf"/>
</dbReference>
<dbReference type="Gene3D" id="3.30.565.10">
    <property type="entry name" value="Histidine kinase-like ATPase, C-terminal domain"/>
    <property type="match status" value="1"/>
</dbReference>
<evidence type="ECO:0000256" key="3">
    <source>
        <dbReference type="ARBA" id="ARBA00022553"/>
    </source>
</evidence>
<evidence type="ECO:0000256" key="1">
    <source>
        <dbReference type="ARBA" id="ARBA00000085"/>
    </source>
</evidence>
<evidence type="ECO:0000256" key="2">
    <source>
        <dbReference type="ARBA" id="ARBA00012438"/>
    </source>
</evidence>
<evidence type="ECO:0000313" key="6">
    <source>
        <dbReference type="Proteomes" id="UP000190092"/>
    </source>
</evidence>
<dbReference type="SMART" id="SM00388">
    <property type="entry name" value="HisKA"/>
    <property type="match status" value="1"/>
</dbReference>
<dbReference type="EMBL" id="FUWJ01000001">
    <property type="protein sequence ID" value="SJZ58958.1"/>
    <property type="molecule type" value="Genomic_DNA"/>
</dbReference>
<keyword evidence="6" id="KW-1185">Reference proteome</keyword>
<dbReference type="Proteomes" id="UP000190092">
    <property type="component" value="Unassembled WGS sequence"/>
</dbReference>
<organism evidence="5 6">
    <name type="scientific">Enhydrobacter aerosaccus</name>
    <dbReference type="NCBI Taxonomy" id="225324"/>
    <lineage>
        <taxon>Bacteria</taxon>
        <taxon>Pseudomonadati</taxon>
        <taxon>Pseudomonadota</taxon>
        <taxon>Alphaproteobacteria</taxon>
        <taxon>Hyphomicrobiales</taxon>
        <taxon>Enhydrobacter</taxon>
    </lineage>
</organism>
<dbReference type="SUPFAM" id="SSF55874">
    <property type="entry name" value="ATPase domain of HSP90 chaperone/DNA topoisomerase II/histidine kinase"/>
    <property type="match status" value="1"/>
</dbReference>
<dbReference type="RefSeq" id="WP_085933345.1">
    <property type="nucleotide sequence ID" value="NZ_FUWJ01000001.1"/>
</dbReference>
<dbReference type="InterPro" id="IPR005467">
    <property type="entry name" value="His_kinase_dom"/>
</dbReference>
<evidence type="ECO:0000259" key="4">
    <source>
        <dbReference type="PROSITE" id="PS50109"/>
    </source>
</evidence>
<accession>A0A1T4LWU6</accession>
<dbReference type="InterPro" id="IPR003661">
    <property type="entry name" value="HisK_dim/P_dom"/>
</dbReference>
<dbReference type="CDD" id="cd00082">
    <property type="entry name" value="HisKA"/>
    <property type="match status" value="1"/>
</dbReference>
<dbReference type="InterPro" id="IPR004358">
    <property type="entry name" value="Sig_transdc_His_kin-like_C"/>
</dbReference>
<name>A0A1T4LWU6_9HYPH</name>
<dbReference type="STRING" id="225324.SAMN02745126_01750"/>
<keyword evidence="5" id="KW-0418">Kinase</keyword>
<keyword evidence="3" id="KW-0597">Phosphoprotein</keyword>
<protein>
    <recommendedName>
        <fullName evidence="2">histidine kinase</fullName>
        <ecNumber evidence="2">2.7.13.3</ecNumber>
    </recommendedName>
</protein>
<comment type="catalytic activity">
    <reaction evidence="1">
        <text>ATP + protein L-histidine = ADP + protein N-phospho-L-histidine.</text>
        <dbReference type="EC" id="2.7.13.3"/>
    </reaction>
</comment>
<sequence>MRDGTLTNLAPQWEREATLRVMTAYVAHELNHPLGTIINLANTLSRQLAKPVIKPQDIDEQIKEIKAEAMRATTIIKHLRMLTERRPVGRSVVDLVEVCQEAIDRLASLAENKMIRVRLHTCTPRTKVHGFKALLETALLNFMMNSIAALDVPMIATRRLTIRVASPNPETTVVQIFDNGCGVPEHIRDRMFEPFVTTKPEGSGLGLAIASDIIHWHRGSVSCRSRRWGTCMEMLLPCA</sequence>
<feature type="domain" description="Histidine kinase" evidence="4">
    <location>
        <begin position="25"/>
        <end position="239"/>
    </location>
</feature>
<dbReference type="AlphaFoldDB" id="A0A1T4LWU6"/>
<dbReference type="EC" id="2.7.13.3" evidence="2"/>
<dbReference type="Pfam" id="PF02518">
    <property type="entry name" value="HATPase_c"/>
    <property type="match status" value="1"/>
</dbReference>
<dbReference type="PRINTS" id="PR00344">
    <property type="entry name" value="BCTRLSENSOR"/>
</dbReference>
<dbReference type="Gene3D" id="1.10.287.130">
    <property type="match status" value="1"/>
</dbReference>
<keyword evidence="5" id="KW-0808">Transferase</keyword>
<dbReference type="SMART" id="SM00387">
    <property type="entry name" value="HATPase_c"/>
    <property type="match status" value="1"/>
</dbReference>
<dbReference type="OrthoDB" id="9795133at2"/>
<dbReference type="InterPro" id="IPR036097">
    <property type="entry name" value="HisK_dim/P_sf"/>
</dbReference>
<dbReference type="PANTHER" id="PTHR43065:SF42">
    <property type="entry name" value="TWO-COMPONENT SENSOR PPRA"/>
    <property type="match status" value="1"/>
</dbReference>
<dbReference type="PROSITE" id="PS50109">
    <property type="entry name" value="HIS_KIN"/>
    <property type="match status" value="1"/>
</dbReference>
<dbReference type="SUPFAM" id="SSF47384">
    <property type="entry name" value="Homodimeric domain of signal transducing histidine kinase"/>
    <property type="match status" value="1"/>
</dbReference>